<evidence type="ECO:0000313" key="4">
    <source>
        <dbReference type="EMBL" id="GMH01330.1"/>
    </source>
</evidence>
<reference evidence="4" key="1">
    <citation type="submission" date="2023-05" db="EMBL/GenBank/DDBJ databases">
        <title>Nepenthes gracilis genome sequencing.</title>
        <authorList>
            <person name="Fukushima K."/>
        </authorList>
    </citation>
    <scope>NUCLEOTIDE SEQUENCE</scope>
    <source>
        <strain evidence="4">SING2019-196</strain>
    </source>
</reference>
<evidence type="ECO:0000313" key="5">
    <source>
        <dbReference type="Proteomes" id="UP001279734"/>
    </source>
</evidence>
<dbReference type="Pfam" id="PF00443">
    <property type="entry name" value="UCH"/>
    <property type="match status" value="1"/>
</dbReference>
<dbReference type="Gene3D" id="3.90.70.10">
    <property type="entry name" value="Cysteine proteinases"/>
    <property type="match status" value="1"/>
</dbReference>
<evidence type="ECO:0000259" key="3">
    <source>
        <dbReference type="Pfam" id="PF00443"/>
    </source>
</evidence>
<dbReference type="CDD" id="cd02257">
    <property type="entry name" value="Peptidase_C19"/>
    <property type="match status" value="1"/>
</dbReference>
<organism evidence="4 5">
    <name type="scientific">Nepenthes gracilis</name>
    <name type="common">Slender pitcher plant</name>
    <dbReference type="NCBI Taxonomy" id="150966"/>
    <lineage>
        <taxon>Eukaryota</taxon>
        <taxon>Viridiplantae</taxon>
        <taxon>Streptophyta</taxon>
        <taxon>Embryophyta</taxon>
        <taxon>Tracheophyta</taxon>
        <taxon>Spermatophyta</taxon>
        <taxon>Magnoliopsida</taxon>
        <taxon>eudicotyledons</taxon>
        <taxon>Gunneridae</taxon>
        <taxon>Pentapetalae</taxon>
        <taxon>Caryophyllales</taxon>
        <taxon>Nepenthaceae</taxon>
        <taxon>Nepenthes</taxon>
    </lineage>
</organism>
<dbReference type="InterPro" id="IPR001394">
    <property type="entry name" value="Peptidase_C19_UCH"/>
</dbReference>
<dbReference type="GO" id="GO:0016579">
    <property type="term" value="P:protein deubiquitination"/>
    <property type="evidence" value="ECO:0007669"/>
    <property type="project" value="InterPro"/>
</dbReference>
<proteinExistence type="predicted"/>
<dbReference type="AlphaFoldDB" id="A0AAD3RZ34"/>
<evidence type="ECO:0000256" key="1">
    <source>
        <dbReference type="ARBA" id="ARBA00022786"/>
    </source>
</evidence>
<dbReference type="InterPro" id="IPR052398">
    <property type="entry name" value="Ubiquitin_hydrolase_53/54"/>
</dbReference>
<comment type="caution">
    <text evidence="4">The sequence shown here is derived from an EMBL/GenBank/DDBJ whole genome shotgun (WGS) entry which is preliminary data.</text>
</comment>
<accession>A0AAD3RZ34</accession>
<gene>
    <name evidence="4" type="ORF">Nepgr_003169</name>
</gene>
<dbReference type="PANTHER" id="PTHR22975">
    <property type="entry name" value="UBIQUITIN SPECIFIC PROTEINASE"/>
    <property type="match status" value="1"/>
</dbReference>
<dbReference type="Proteomes" id="UP001279734">
    <property type="component" value="Unassembled WGS sequence"/>
</dbReference>
<dbReference type="PANTHER" id="PTHR22975:SF9">
    <property type="entry name" value="ECHINUS SPLICE FORM 3"/>
    <property type="match status" value="1"/>
</dbReference>
<keyword evidence="2" id="KW-0378">Hydrolase</keyword>
<sequence length="352" mass="40067">MELTDEISEMLPKHCASYSGSVDPFHILEELALRRVAIRSCWDLDASPMLRVKLSLWHLRRFHCVFLRRSTSDHVHVGDRCVVYALYDIITALSTASSDSKREAVASTSLRMALSNLYPECNFFREGQMNDASEVLAVIFECLHHSFTSCSVVFDTESLESYCLGDRCVVYALYDIITALSMASSDSKREAVASTSLRMTLSNLYPERNFFREVMFAESSFDELLNLFEMNNQLACDPEAGGCGKLNHIHHILSTPPHVFITVLGWQNTCEGIDDISATLAALATEINNRILYCGLDPKNMHRLVSVVCYYGQHYHCFAYSHDHEQWIMYDDKTVKLNPFIRLLHDLIVHLV</sequence>
<dbReference type="SUPFAM" id="SSF54001">
    <property type="entry name" value="Cysteine proteinases"/>
    <property type="match status" value="1"/>
</dbReference>
<keyword evidence="5" id="KW-1185">Reference proteome</keyword>
<feature type="domain" description="Peptidase C19 ubiquitin carboxyl-terminal hydrolase" evidence="3">
    <location>
        <begin position="55"/>
        <end position="336"/>
    </location>
</feature>
<name>A0AAD3RZ34_NEPGR</name>
<dbReference type="InterPro" id="IPR038765">
    <property type="entry name" value="Papain-like_cys_pep_sf"/>
</dbReference>
<evidence type="ECO:0000256" key="2">
    <source>
        <dbReference type="ARBA" id="ARBA00022801"/>
    </source>
</evidence>
<keyword evidence="1" id="KW-0833">Ubl conjugation pathway</keyword>
<protein>
    <recommendedName>
        <fullName evidence="3">Peptidase C19 ubiquitin carboxyl-terminal hydrolase domain-containing protein</fullName>
    </recommendedName>
</protein>
<dbReference type="EMBL" id="BSYO01000002">
    <property type="protein sequence ID" value="GMH01330.1"/>
    <property type="molecule type" value="Genomic_DNA"/>
</dbReference>
<dbReference type="GO" id="GO:0004843">
    <property type="term" value="F:cysteine-type deubiquitinase activity"/>
    <property type="evidence" value="ECO:0007669"/>
    <property type="project" value="InterPro"/>
</dbReference>